<accession>A0A9P8A5G9</accession>
<dbReference type="InterPro" id="IPR050410">
    <property type="entry name" value="CCR4/nocturin_mRNA_transcr"/>
</dbReference>
<feature type="domain" description="Endonuclease/exonuclease/phosphatase" evidence="1">
    <location>
        <begin position="47"/>
        <end position="370"/>
    </location>
</feature>
<comment type="caution">
    <text evidence="2">The sequence shown here is derived from an EMBL/GenBank/DDBJ whole genome shotgun (WGS) entry which is preliminary data.</text>
</comment>
<dbReference type="EMBL" id="JAIFTL010000060">
    <property type="protein sequence ID" value="KAG9324663.1"/>
    <property type="molecule type" value="Genomic_DNA"/>
</dbReference>
<protein>
    <recommendedName>
        <fullName evidence="1">Endonuclease/exonuclease/phosphatase domain-containing protein</fullName>
    </recommendedName>
</protein>
<proteinExistence type="predicted"/>
<dbReference type="InterPro" id="IPR036691">
    <property type="entry name" value="Endo/exonu/phosph_ase_sf"/>
</dbReference>
<evidence type="ECO:0000313" key="2">
    <source>
        <dbReference type="EMBL" id="KAG9324663.1"/>
    </source>
</evidence>
<dbReference type="SUPFAM" id="SSF56219">
    <property type="entry name" value="DNase I-like"/>
    <property type="match status" value="1"/>
</dbReference>
<name>A0A9P8A5G9_MORAP</name>
<dbReference type="GO" id="GO:0000175">
    <property type="term" value="F:3'-5'-RNA exonuclease activity"/>
    <property type="evidence" value="ECO:0007669"/>
    <property type="project" value="TreeGrafter"/>
</dbReference>
<evidence type="ECO:0000313" key="3">
    <source>
        <dbReference type="Proteomes" id="UP000717515"/>
    </source>
</evidence>
<dbReference type="PANTHER" id="PTHR12121:SF34">
    <property type="entry name" value="PROTEIN ANGEL"/>
    <property type="match status" value="1"/>
</dbReference>
<dbReference type="InterPro" id="IPR005135">
    <property type="entry name" value="Endo/exonuclease/phosphatase"/>
</dbReference>
<reference evidence="2" key="1">
    <citation type="submission" date="2021-07" db="EMBL/GenBank/DDBJ databases">
        <title>Draft genome of Mortierella alpina, strain LL118, isolated from an aspen leaf litter sample.</title>
        <authorList>
            <person name="Yang S."/>
            <person name="Vinatzer B.A."/>
        </authorList>
    </citation>
    <scope>NUCLEOTIDE SEQUENCE</scope>
    <source>
        <strain evidence="2">LL118</strain>
    </source>
</reference>
<dbReference type="Proteomes" id="UP000717515">
    <property type="component" value="Unassembled WGS sequence"/>
</dbReference>
<dbReference type="SUPFAM" id="SSF52047">
    <property type="entry name" value="RNI-like"/>
    <property type="match status" value="1"/>
</dbReference>
<evidence type="ECO:0000259" key="1">
    <source>
        <dbReference type="Pfam" id="PF03372"/>
    </source>
</evidence>
<sequence>MQNQSDIPLSSRLRAHRRLTQLLEQEPLVRPWERIVNHAAGHAFSIMTYNLLANSAANIYHKKYCAFTPDPCDWTSRRNLLLQEIEAYDMDIYCFQELDRDDFRTIFRPRMNDLGYDGLFQKRHERLEHGCAIFYRRIKVALVYRSHVFCDWIKTQQFAGILGIFDIDLGNEKRYVCIGTTHLCLAGGKNYIKLSHILALAAAAEALIKKNPTIPFLLCGDFNAMPGSLVVNFVTRGFADLSIATMRSFSKPYLWPRQRIITEEDRQEMVVFKKQTRHLRIRKAFSPLLPTKSDALRDIIRSCLDSKDGVIQHSLRLSSVYSHKDTVDFIFYGQPNGSKARMEAVARLRVSDALLKHGLGLPAGRFGSDHYAIGAQFRFVNRNTRDKNQRRLAAMSGAMSHTPLSQAFRLSPTAESVAPSTIIRIATRLDPRTAEHIVLWQDILDVFEHTKYLMNGETAVSFMVDDSFNRLLPLRIAYQSDVTLDVVVDSLPTQAQLPAYSDSMAAAGTGLMTRTLSSTTDDNQSVLSHHSSLCRHKDEEALAEEIQSLAILSAPDTQDESMDNGLTVLSANMTASIRLSLHSYTKRTQELVIKLDWDATLDDLRTFASAVAKANIISLTVDGWAFKGPALDVVNRSRRYDPILQLISNGRLQMMYLKSFEDFYQRISSTAARMAPHLRVLSIGSWLSASSSTSMAALSRIIECCPSLQELTLSCQSIPGVFGTIMERACRMQKLKTLTLASPGPTLKMRFSYGKDCAIEAEVSSLHALSPEEQEFLQKGHLTKLSVKHALKPTDPEAPLAWILDGNLHLSEVELVCAPERFPSLIELMTETRARLLRTRGAVSSCRLQLRNSVWDSLEQKNRLGVDGAVDRVSMVVTYAEAETPADIKTDLVMGFTLPEIGCDMTSLLMLYGWSIERLTTNRMFNDTHAALLEDSTAALGCKLVDVLMDPTSLGPAGVSSVNRILGRAENLKRFILHFGGLEDMMQQKKAVKLLREHGTRMTGLSLIVGSERSWLKSVEELFSSRERENWRRLNTLRVIGRKNDIEIPEACAQWITEVISRPNHGEEAALGSEVPMIQELVLERVRFREQDWRRILQSVDITFMRTLSLANTNFGRAEFELLCERNAPKKEGGDVLLESLKLAGTDIALAVDFLGETAFKSLKARFEKETRAVVMH</sequence>
<dbReference type="Gene3D" id="3.60.10.10">
    <property type="entry name" value="Endonuclease/exonuclease/phosphatase"/>
    <property type="match status" value="1"/>
</dbReference>
<dbReference type="Pfam" id="PF03372">
    <property type="entry name" value="Exo_endo_phos"/>
    <property type="match status" value="1"/>
</dbReference>
<dbReference type="PANTHER" id="PTHR12121">
    <property type="entry name" value="CARBON CATABOLITE REPRESSOR PROTEIN 4"/>
    <property type="match status" value="1"/>
</dbReference>
<dbReference type="AlphaFoldDB" id="A0A9P8A5G9"/>
<organism evidence="2 3">
    <name type="scientific">Mortierella alpina</name>
    <name type="common">Oleaginous fungus</name>
    <name type="synonym">Mortierella renispora</name>
    <dbReference type="NCBI Taxonomy" id="64518"/>
    <lineage>
        <taxon>Eukaryota</taxon>
        <taxon>Fungi</taxon>
        <taxon>Fungi incertae sedis</taxon>
        <taxon>Mucoromycota</taxon>
        <taxon>Mortierellomycotina</taxon>
        <taxon>Mortierellomycetes</taxon>
        <taxon>Mortierellales</taxon>
        <taxon>Mortierellaceae</taxon>
        <taxon>Mortierella</taxon>
    </lineage>
</organism>
<gene>
    <name evidence="2" type="ORF">KVV02_000340</name>
</gene>